<dbReference type="OrthoDB" id="341421at2759"/>
<proteinExistence type="predicted"/>
<dbReference type="AlphaFoldDB" id="A0A9P6CI20"/>
<protein>
    <submittedName>
        <fullName evidence="1">Uncharacterized protein</fullName>
    </submittedName>
</protein>
<organism evidence="1 2">
    <name type="scientific">Collybia nuda</name>
    <dbReference type="NCBI Taxonomy" id="64659"/>
    <lineage>
        <taxon>Eukaryota</taxon>
        <taxon>Fungi</taxon>
        <taxon>Dikarya</taxon>
        <taxon>Basidiomycota</taxon>
        <taxon>Agaricomycotina</taxon>
        <taxon>Agaricomycetes</taxon>
        <taxon>Agaricomycetidae</taxon>
        <taxon>Agaricales</taxon>
        <taxon>Tricholomatineae</taxon>
        <taxon>Clitocybaceae</taxon>
        <taxon>Collybia</taxon>
    </lineage>
</organism>
<gene>
    <name evidence="1" type="ORF">BDZ94DRAFT_813089</name>
</gene>
<accession>A0A9P6CI20</accession>
<name>A0A9P6CI20_9AGAR</name>
<dbReference type="Proteomes" id="UP000807353">
    <property type="component" value="Unassembled WGS sequence"/>
</dbReference>
<evidence type="ECO:0000313" key="1">
    <source>
        <dbReference type="EMBL" id="KAF9461438.1"/>
    </source>
</evidence>
<reference evidence="1" key="1">
    <citation type="submission" date="2020-11" db="EMBL/GenBank/DDBJ databases">
        <authorList>
            <consortium name="DOE Joint Genome Institute"/>
            <person name="Ahrendt S."/>
            <person name="Riley R."/>
            <person name="Andreopoulos W."/>
            <person name="Labutti K."/>
            <person name="Pangilinan J."/>
            <person name="Ruiz-Duenas F.J."/>
            <person name="Barrasa J.M."/>
            <person name="Sanchez-Garcia M."/>
            <person name="Camarero S."/>
            <person name="Miyauchi S."/>
            <person name="Serrano A."/>
            <person name="Linde D."/>
            <person name="Babiker R."/>
            <person name="Drula E."/>
            <person name="Ayuso-Fernandez I."/>
            <person name="Pacheco R."/>
            <person name="Padilla G."/>
            <person name="Ferreira P."/>
            <person name="Barriuso J."/>
            <person name="Kellner H."/>
            <person name="Castanera R."/>
            <person name="Alfaro M."/>
            <person name="Ramirez L."/>
            <person name="Pisabarro A.G."/>
            <person name="Kuo A."/>
            <person name="Tritt A."/>
            <person name="Lipzen A."/>
            <person name="He G."/>
            <person name="Yan M."/>
            <person name="Ng V."/>
            <person name="Cullen D."/>
            <person name="Martin F."/>
            <person name="Rosso M.-N."/>
            <person name="Henrissat B."/>
            <person name="Hibbett D."/>
            <person name="Martinez A.T."/>
            <person name="Grigoriev I.V."/>
        </authorList>
    </citation>
    <scope>NUCLEOTIDE SEQUENCE</scope>
    <source>
        <strain evidence="1">CBS 247.69</strain>
    </source>
</reference>
<comment type="caution">
    <text evidence="1">The sequence shown here is derived from an EMBL/GenBank/DDBJ whole genome shotgun (WGS) entry which is preliminary data.</text>
</comment>
<sequence>MTGHGVWPASYSPFGQVVNPTTGLSIPVSHNTKFFEELFGYTDSNPQRTYEELIDAFRLQRSADARNGSGPTTAGFTDFLEKVQASKMVPNWWKEDVHVPAILAFSETDEWARLDRVVDDDQIFMRHTDGGKRRPSIVKLRLQMMSERIWGTKF</sequence>
<keyword evidence="2" id="KW-1185">Reference proteome</keyword>
<evidence type="ECO:0000313" key="2">
    <source>
        <dbReference type="Proteomes" id="UP000807353"/>
    </source>
</evidence>
<dbReference type="EMBL" id="MU150284">
    <property type="protein sequence ID" value="KAF9461438.1"/>
    <property type="molecule type" value="Genomic_DNA"/>
</dbReference>